<gene>
    <name evidence="1" type="ORF">Gferi_07905</name>
</gene>
<name>A0A1D8GF27_9FIRM</name>
<dbReference type="AlphaFoldDB" id="A0A1D8GF27"/>
<reference evidence="1 2" key="1">
    <citation type="submission" date="2016-09" db="EMBL/GenBank/DDBJ databases">
        <title>Genomic analysis reveals versatility of anaerobic energy metabolism of Geosporobacter ferrireducens IRF9 of phylum Firmicutes.</title>
        <authorList>
            <person name="Kim S.-J."/>
        </authorList>
    </citation>
    <scope>NUCLEOTIDE SEQUENCE [LARGE SCALE GENOMIC DNA]</scope>
    <source>
        <strain evidence="1 2">IRF9</strain>
    </source>
</reference>
<dbReference type="RefSeq" id="WP_069975248.1">
    <property type="nucleotide sequence ID" value="NZ_CP017269.1"/>
</dbReference>
<protein>
    <submittedName>
        <fullName evidence="1">Uncharacterized protein</fullName>
    </submittedName>
</protein>
<evidence type="ECO:0000313" key="2">
    <source>
        <dbReference type="Proteomes" id="UP000095743"/>
    </source>
</evidence>
<sequence>MGNAYYTAPIRRICSDICLKRQYKIKDSHMEYMLESALNIGDDVLQKEFSRTSDEKMKNIVAT</sequence>
<dbReference type="EMBL" id="CP017269">
    <property type="protein sequence ID" value="AOT69503.1"/>
    <property type="molecule type" value="Genomic_DNA"/>
</dbReference>
<organism evidence="1 2">
    <name type="scientific">Geosporobacter ferrireducens</name>
    <dbReference type="NCBI Taxonomy" id="1424294"/>
    <lineage>
        <taxon>Bacteria</taxon>
        <taxon>Bacillati</taxon>
        <taxon>Bacillota</taxon>
        <taxon>Clostridia</taxon>
        <taxon>Peptostreptococcales</taxon>
        <taxon>Thermotaleaceae</taxon>
        <taxon>Geosporobacter</taxon>
    </lineage>
</organism>
<dbReference type="STRING" id="1424294.Gferi_07905"/>
<proteinExistence type="predicted"/>
<keyword evidence="2" id="KW-1185">Reference proteome</keyword>
<dbReference type="Proteomes" id="UP000095743">
    <property type="component" value="Chromosome"/>
</dbReference>
<dbReference type="KEGG" id="gfe:Gferi_07905"/>
<evidence type="ECO:0000313" key="1">
    <source>
        <dbReference type="EMBL" id="AOT69503.1"/>
    </source>
</evidence>
<accession>A0A1D8GF27</accession>